<reference evidence="1 2" key="1">
    <citation type="journal article" date="2016" name="Nat. Commun.">
        <title>Ectomycorrhizal ecology is imprinted in the genome of the dominant symbiotic fungus Cenococcum geophilum.</title>
        <authorList>
            <consortium name="DOE Joint Genome Institute"/>
            <person name="Peter M."/>
            <person name="Kohler A."/>
            <person name="Ohm R.A."/>
            <person name="Kuo A."/>
            <person name="Krutzmann J."/>
            <person name="Morin E."/>
            <person name="Arend M."/>
            <person name="Barry K.W."/>
            <person name="Binder M."/>
            <person name="Choi C."/>
            <person name="Clum A."/>
            <person name="Copeland A."/>
            <person name="Grisel N."/>
            <person name="Haridas S."/>
            <person name="Kipfer T."/>
            <person name="LaButti K."/>
            <person name="Lindquist E."/>
            <person name="Lipzen A."/>
            <person name="Maire R."/>
            <person name="Meier B."/>
            <person name="Mihaltcheva S."/>
            <person name="Molinier V."/>
            <person name="Murat C."/>
            <person name="Poggeler S."/>
            <person name="Quandt C.A."/>
            <person name="Sperisen C."/>
            <person name="Tritt A."/>
            <person name="Tisserant E."/>
            <person name="Crous P.W."/>
            <person name="Henrissat B."/>
            <person name="Nehls U."/>
            <person name="Egli S."/>
            <person name="Spatafora J.W."/>
            <person name="Grigoriev I.V."/>
            <person name="Martin F.M."/>
        </authorList>
    </citation>
    <scope>NUCLEOTIDE SEQUENCE [LARGE SCALE GENOMIC DNA]</scope>
    <source>
        <strain evidence="1 2">CBS 459.81</strain>
    </source>
</reference>
<keyword evidence="2" id="KW-1185">Reference proteome</keyword>
<dbReference type="Proteomes" id="UP000250266">
    <property type="component" value="Unassembled WGS sequence"/>
</dbReference>
<protein>
    <submittedName>
        <fullName evidence="1">Uncharacterized protein</fullName>
    </submittedName>
</protein>
<dbReference type="OrthoDB" id="2772415at2759"/>
<name>A0A8E2E3B3_9PEZI</name>
<accession>A0A8E2E3B3</accession>
<dbReference type="EMBL" id="KV745200">
    <property type="protein sequence ID" value="OCK76555.1"/>
    <property type="molecule type" value="Genomic_DNA"/>
</dbReference>
<organism evidence="1 2">
    <name type="scientific">Lepidopterella palustris CBS 459.81</name>
    <dbReference type="NCBI Taxonomy" id="1314670"/>
    <lineage>
        <taxon>Eukaryota</taxon>
        <taxon>Fungi</taxon>
        <taxon>Dikarya</taxon>
        <taxon>Ascomycota</taxon>
        <taxon>Pezizomycotina</taxon>
        <taxon>Dothideomycetes</taxon>
        <taxon>Pleosporomycetidae</taxon>
        <taxon>Mytilinidiales</taxon>
        <taxon>Argynnaceae</taxon>
        <taxon>Lepidopterella</taxon>
    </lineage>
</organism>
<gene>
    <name evidence="1" type="ORF">K432DRAFT_445949</name>
</gene>
<evidence type="ECO:0000313" key="1">
    <source>
        <dbReference type="EMBL" id="OCK76555.1"/>
    </source>
</evidence>
<evidence type="ECO:0000313" key="2">
    <source>
        <dbReference type="Proteomes" id="UP000250266"/>
    </source>
</evidence>
<dbReference type="AlphaFoldDB" id="A0A8E2E3B3"/>
<sequence>MPRPLGPFKLVTVNTAPERAKRLIGREAENVKDRYEIVHSAYVEAIDDVAAAVREVEPNILHCQITASMWTSEESRKAHEIAKSVISGIITFALPQGLQLEKGPGAVVEYIEENLPSTIEAAGFQVQENL</sequence>
<proteinExistence type="predicted"/>